<dbReference type="InterPro" id="IPR052344">
    <property type="entry name" value="Transposase-related"/>
</dbReference>
<organism evidence="3">
    <name type="scientific">Candidatus Methanogaster sp. ANME-2c ERB4</name>
    <dbReference type="NCBI Taxonomy" id="2759911"/>
    <lineage>
        <taxon>Archaea</taxon>
        <taxon>Methanobacteriati</taxon>
        <taxon>Methanobacteriota</taxon>
        <taxon>Stenosarchaea group</taxon>
        <taxon>Methanomicrobia</taxon>
        <taxon>Methanosarcinales</taxon>
        <taxon>ANME-2 cluster</taxon>
        <taxon>Candidatus Methanogasteraceae</taxon>
        <taxon>Candidatus Methanogaster</taxon>
    </lineage>
</organism>
<dbReference type="InterPro" id="IPR004291">
    <property type="entry name" value="Transposase_IS66_central"/>
</dbReference>
<feature type="domain" description="Transposase IS66 central" evidence="2">
    <location>
        <begin position="2"/>
        <end position="135"/>
    </location>
</feature>
<dbReference type="AlphaFoldDB" id="A0A7G9Y772"/>
<feature type="region of interest" description="Disordered" evidence="1">
    <location>
        <begin position="60"/>
        <end position="84"/>
    </location>
</feature>
<evidence type="ECO:0000313" key="3">
    <source>
        <dbReference type="EMBL" id="QNO43856.1"/>
    </source>
</evidence>
<sequence>MRDLTFVYEQYEQDWAEDMSLCLLDIKKEVDQTRLYKDELDSDKIEEFEGRFDKIIAEGLELNPPPQKEPGKRGRVKQSPPKNLLDRLKGHKREVLEFMYDFDVPFDNNQAERDVRMMKLRQKISGTFRTTVGADVFCSIRGYISTVRKNGHHVLDAIQDALRGDPFIPSGGVGE</sequence>
<dbReference type="PANTHER" id="PTHR33678">
    <property type="entry name" value="BLL1576 PROTEIN"/>
    <property type="match status" value="1"/>
</dbReference>
<protein>
    <recommendedName>
        <fullName evidence="2">Transposase IS66 central domain-containing protein</fullName>
    </recommendedName>
</protein>
<reference evidence="3" key="1">
    <citation type="submission" date="2020-06" db="EMBL/GenBank/DDBJ databases">
        <title>Unique genomic features of the anaerobic methanotrophic archaea.</title>
        <authorList>
            <person name="Chadwick G.L."/>
            <person name="Skennerton C.T."/>
            <person name="Laso-Perez R."/>
            <person name="Leu A.O."/>
            <person name="Speth D.R."/>
            <person name="Yu H."/>
            <person name="Morgan-Lang C."/>
            <person name="Hatzenpichler R."/>
            <person name="Goudeau D."/>
            <person name="Malmstrom R."/>
            <person name="Brazelton W.J."/>
            <person name="Woyke T."/>
            <person name="Hallam S.J."/>
            <person name="Tyson G.W."/>
            <person name="Wegener G."/>
            <person name="Boetius A."/>
            <person name="Orphan V."/>
        </authorList>
    </citation>
    <scope>NUCLEOTIDE SEQUENCE</scope>
</reference>
<gene>
    <name evidence="3" type="ORF">AGDLFKPD_00001</name>
</gene>
<accession>A0A7G9Y772</accession>
<proteinExistence type="predicted"/>
<name>A0A7G9Y772_9EURY</name>
<dbReference type="Pfam" id="PF03050">
    <property type="entry name" value="DDE_Tnp_IS66"/>
    <property type="match status" value="1"/>
</dbReference>
<evidence type="ECO:0000256" key="1">
    <source>
        <dbReference type="SAM" id="MobiDB-lite"/>
    </source>
</evidence>
<dbReference type="PANTHER" id="PTHR33678:SF1">
    <property type="entry name" value="BLL1576 PROTEIN"/>
    <property type="match status" value="1"/>
</dbReference>
<evidence type="ECO:0000259" key="2">
    <source>
        <dbReference type="Pfam" id="PF03050"/>
    </source>
</evidence>
<dbReference type="EMBL" id="MT630872">
    <property type="protein sequence ID" value="QNO43856.1"/>
    <property type="molecule type" value="Genomic_DNA"/>
</dbReference>